<name>A0A2D0W952_9CAUD</name>
<dbReference type="Proteomes" id="UP000240508">
    <property type="component" value="Segment"/>
</dbReference>
<sequence length="63" mass="7148">MEKNEGVDRRVRNMTSSIGSTRDGYLVRQVVVECEDGTLWRLCDNDAGTVEWVRLPPIPLRAS</sequence>
<protein>
    <submittedName>
        <fullName evidence="1">Uncharacterized protein</fullName>
    </submittedName>
</protein>
<reference evidence="1 2" key="1">
    <citation type="submission" date="2016-10" db="EMBL/GenBank/DDBJ databases">
        <title>Properties of three new Bordetella phage species from family Siphoviridae.</title>
        <authorList>
            <person name="Knezevic P."/>
            <person name="Petrovic Fabijan A."/>
            <person name="Doffkay Z."/>
            <person name="Rakhely G."/>
        </authorList>
    </citation>
    <scope>NUCLEOTIDE SEQUENCE [LARGE SCALE GENOMIC DNA]</scope>
</reference>
<proteinExistence type="predicted"/>
<organism evidence="1 2">
    <name type="scientific">Bordetella phage MW2</name>
    <dbReference type="NCBI Taxonomy" id="1916126"/>
    <lineage>
        <taxon>Viruses</taxon>
        <taxon>Duplodnaviria</taxon>
        <taxon>Heunggongvirae</taxon>
        <taxon>Uroviricota</taxon>
        <taxon>Caudoviricetes</taxon>
        <taxon>Mesyanzhinovviridae</taxon>
        <taxon>Rabinowitzvirinae</taxon>
        <taxon>Vojvodinavirus</taxon>
        <taxon>Vojvodinavirus MW2</taxon>
        <taxon>Bordetella virus MW2</taxon>
    </lineage>
</organism>
<dbReference type="GeneID" id="54984393"/>
<evidence type="ECO:0000313" key="2">
    <source>
        <dbReference type="Proteomes" id="UP000240508"/>
    </source>
</evidence>
<evidence type="ECO:0000313" key="1">
    <source>
        <dbReference type="EMBL" id="APL99185.1"/>
    </source>
</evidence>
<dbReference type="EMBL" id="KY000218">
    <property type="protein sequence ID" value="APL99185.1"/>
    <property type="molecule type" value="Genomic_DNA"/>
</dbReference>
<dbReference type="KEGG" id="vg:54984393"/>
<dbReference type="RefSeq" id="YP_009794141.1">
    <property type="nucleotide sequence ID" value="NC_047879.1"/>
</dbReference>
<accession>A0A2D0W952</accession>
<keyword evidence="2" id="KW-1185">Reference proteome</keyword>